<keyword evidence="3" id="KW-0812">Transmembrane</keyword>
<evidence type="ECO:0000256" key="3">
    <source>
        <dbReference type="SAM" id="Phobius"/>
    </source>
</evidence>
<proteinExistence type="predicted"/>
<feature type="transmembrane region" description="Helical" evidence="3">
    <location>
        <begin position="877"/>
        <end position="900"/>
    </location>
</feature>
<dbReference type="SUPFAM" id="SSF52151">
    <property type="entry name" value="FabD/lysophospholipase-like"/>
    <property type="match status" value="1"/>
</dbReference>
<dbReference type="GO" id="GO:0016787">
    <property type="term" value="F:hydrolase activity"/>
    <property type="evidence" value="ECO:0007669"/>
    <property type="project" value="UniProtKB-UniRule"/>
</dbReference>
<keyword evidence="1 2" id="KW-0443">Lipid metabolism</keyword>
<sequence length="979" mass="106535">MQTSWQQDIRIAMTMVGGSSLAVWMGGVAAETSELLHATGDSVYRRLLDLLNATVSLDVLTGTSAGSINVACLGLAEAYGSTPAVLRDSWIEMGALEKLLRDPGEKQPRSLFDGDKVLLGGLQTALRDIIGDRKPVESPDVTVLLTGTMIDAETARFDDALGNLVRDSEHRLVFRFDRPLWNNGVVEPLALAARSSASFPGAFELSCVPVGVPGGDKAHPDMNAYVDVTRSHWLTDGGVLLKKPLGPALREIFERPAEQDVRRLLLYVVPTGEGEAEQKKVDPKNPPLLGGAMSQVVAAVLNQSISAEFDELTRHNDAVVKTRGTRVSLAALGCRVGAEALVDERLMKDYRQRRVQEDATQLVREATRRLNKAGGNGEWASGVSAELRAAAIKGLCTELPETLPEGGCEGAELVAFRTSALDDAVATGLQLINSGFRLGPSPEQAALFNDSRTLLHQARKAAAREIRLTDWIGRQRLPKKDEELVTWVNWLADEWAFLGRKEQLAGAWKQVVDALRAVTPALRLLPADKDPDAANTVKTLLDWLGLTDDQRTASDALVNTRLLTLHIATRGLLAQLPSVDQRVDLVQVSADSRTLLDMKRSRATDKLTGMQADYFGAFYKSSWRANDWMWGRIDAVGWLLQCLLDPKRLRLLAELEGKEAFRDKVKELFDSIGWRSPSEDDNITADEAAKLGKQLDAELAFLGLDGELHRLAEFGKAPVSMPITAMVLARSRQLQIARAELPVVAKQATEDAVKARGNGKLSERFRKLNLDAMDDDSTRRAFRECQVSAERLEGERGSMLLTKTLIKAGAAGLNAVTSATPSMPASVRPAAQFARATGRSAWWIAQGAANLRAPWNFLAAAVTVLAGFILGNQTSAVLQWIGLPVVAGAGVFLLVSVFALRTTWRRFLTVLLVLVAGCLLFAGFIPPIREPLFGWLGSVMAAFGRGEAAVWWLVVVALLILPVVVTPAGALWRRLRRKA</sequence>
<organism evidence="5 6">
    <name type="scientific">Amycolatopsis xylanica</name>
    <dbReference type="NCBI Taxonomy" id="589385"/>
    <lineage>
        <taxon>Bacteria</taxon>
        <taxon>Bacillati</taxon>
        <taxon>Actinomycetota</taxon>
        <taxon>Actinomycetes</taxon>
        <taxon>Pseudonocardiales</taxon>
        <taxon>Pseudonocardiaceae</taxon>
        <taxon>Amycolatopsis</taxon>
    </lineage>
</organism>
<reference evidence="5 6" key="1">
    <citation type="submission" date="2016-10" db="EMBL/GenBank/DDBJ databases">
        <authorList>
            <person name="de Groot N.N."/>
        </authorList>
    </citation>
    <scope>NUCLEOTIDE SEQUENCE [LARGE SCALE GENOMIC DNA]</scope>
    <source>
        <strain evidence="5 6">CPCC 202699</strain>
    </source>
</reference>
<evidence type="ECO:0000259" key="4">
    <source>
        <dbReference type="PROSITE" id="PS51635"/>
    </source>
</evidence>
<evidence type="ECO:0000313" key="6">
    <source>
        <dbReference type="Proteomes" id="UP000199515"/>
    </source>
</evidence>
<dbReference type="InterPro" id="IPR019894">
    <property type="entry name" value="Patatin-related_protein"/>
</dbReference>
<evidence type="ECO:0000256" key="1">
    <source>
        <dbReference type="ARBA" id="ARBA00023098"/>
    </source>
</evidence>
<feature type="active site" description="Proton acceptor" evidence="2">
    <location>
        <position position="236"/>
    </location>
</feature>
<keyword evidence="6" id="KW-1185">Reference proteome</keyword>
<dbReference type="Gene3D" id="3.40.1090.10">
    <property type="entry name" value="Cytosolic phospholipase A2 catalytic domain"/>
    <property type="match status" value="1"/>
</dbReference>
<dbReference type="Proteomes" id="UP000199515">
    <property type="component" value="Unassembled WGS sequence"/>
</dbReference>
<keyword evidence="3" id="KW-0472">Membrane</keyword>
<evidence type="ECO:0000313" key="5">
    <source>
        <dbReference type="EMBL" id="SDX07887.1"/>
    </source>
</evidence>
<dbReference type="AlphaFoldDB" id="A0A1H2YRU2"/>
<dbReference type="Pfam" id="PF01734">
    <property type="entry name" value="Patatin"/>
    <property type="match status" value="1"/>
</dbReference>
<keyword evidence="3" id="KW-1133">Transmembrane helix</keyword>
<dbReference type="RefSeq" id="WP_342741166.1">
    <property type="nucleotide sequence ID" value="NZ_FNON01000002.1"/>
</dbReference>
<dbReference type="PROSITE" id="PS51635">
    <property type="entry name" value="PNPLA"/>
    <property type="match status" value="1"/>
</dbReference>
<gene>
    <name evidence="5" type="ORF">SAMN05421504_102239</name>
</gene>
<dbReference type="InterPro" id="IPR002641">
    <property type="entry name" value="PNPLA_dom"/>
</dbReference>
<feature type="short sequence motif" description="GXSXG" evidence="2">
    <location>
        <begin position="62"/>
        <end position="66"/>
    </location>
</feature>
<dbReference type="STRING" id="589385.SAMN05421504_102239"/>
<feature type="transmembrane region" description="Helical" evidence="3">
    <location>
        <begin position="907"/>
        <end position="928"/>
    </location>
</feature>
<comment type="caution">
    <text evidence="2">Lacks conserved residue(s) required for the propagation of feature annotation.</text>
</comment>
<feature type="active site" description="Nucleophile" evidence="2">
    <location>
        <position position="64"/>
    </location>
</feature>
<dbReference type="Pfam" id="PF11856">
    <property type="entry name" value="DUF3376"/>
    <property type="match status" value="1"/>
</dbReference>
<accession>A0A1H2YRU2</accession>
<keyword evidence="2" id="KW-0442">Lipid degradation</keyword>
<dbReference type="GO" id="GO:0016042">
    <property type="term" value="P:lipid catabolic process"/>
    <property type="evidence" value="ECO:0007669"/>
    <property type="project" value="UniProtKB-UniRule"/>
</dbReference>
<keyword evidence="2" id="KW-0378">Hydrolase</keyword>
<feature type="transmembrane region" description="Helical" evidence="3">
    <location>
        <begin position="948"/>
        <end position="972"/>
    </location>
</feature>
<dbReference type="NCBIfam" id="TIGR03607">
    <property type="entry name" value="patatin-like protein"/>
    <property type="match status" value="1"/>
</dbReference>
<feature type="short sequence motif" description="DGA/G" evidence="2">
    <location>
        <begin position="236"/>
        <end position="238"/>
    </location>
</feature>
<feature type="domain" description="PNPLA" evidence="4">
    <location>
        <begin position="13"/>
        <end position="249"/>
    </location>
</feature>
<name>A0A1H2YRU2_9PSEU</name>
<evidence type="ECO:0000256" key="2">
    <source>
        <dbReference type="PROSITE-ProRule" id="PRU01161"/>
    </source>
</evidence>
<dbReference type="EMBL" id="FNON01000002">
    <property type="protein sequence ID" value="SDX07887.1"/>
    <property type="molecule type" value="Genomic_DNA"/>
</dbReference>
<dbReference type="InterPro" id="IPR016035">
    <property type="entry name" value="Acyl_Trfase/lysoPLipase"/>
</dbReference>
<dbReference type="InterPro" id="IPR024282">
    <property type="entry name" value="DUF3376"/>
</dbReference>
<protein>
    <submittedName>
        <fullName evidence="5">Patatin-related protein</fullName>
    </submittedName>
</protein>